<dbReference type="AlphaFoldDB" id="A0A127M3P7"/>
<evidence type="ECO:0000313" key="3">
    <source>
        <dbReference type="Proteomes" id="UP000074119"/>
    </source>
</evidence>
<organism evidence="2 3">
    <name type="scientific">Zhongshania aliphaticivorans</name>
    <dbReference type="NCBI Taxonomy" id="1470434"/>
    <lineage>
        <taxon>Bacteria</taxon>
        <taxon>Pseudomonadati</taxon>
        <taxon>Pseudomonadota</taxon>
        <taxon>Gammaproteobacteria</taxon>
        <taxon>Cellvibrionales</taxon>
        <taxon>Spongiibacteraceae</taxon>
        <taxon>Zhongshania</taxon>
    </lineage>
</organism>
<protein>
    <submittedName>
        <fullName evidence="2">Uncharacterized protein</fullName>
    </submittedName>
</protein>
<reference evidence="2 3" key="1">
    <citation type="submission" date="2015-12" db="EMBL/GenBank/DDBJ databases">
        <authorList>
            <person name="Shamseldin A."/>
            <person name="Moawad H."/>
            <person name="Abd El-Rahim W.M."/>
            <person name="Sadowsky M.J."/>
        </authorList>
    </citation>
    <scope>NUCLEOTIDE SEQUENCE [LARGE SCALE GENOMIC DNA]</scope>
    <source>
        <strain evidence="2 3">SM2</strain>
    </source>
</reference>
<dbReference type="EMBL" id="CP014544">
    <property type="protein sequence ID" value="AMO67833.1"/>
    <property type="molecule type" value="Genomic_DNA"/>
</dbReference>
<accession>A0A127M3P7</accession>
<keyword evidence="1" id="KW-0732">Signal</keyword>
<proteinExistence type="predicted"/>
<feature type="signal peptide" evidence="1">
    <location>
        <begin position="1"/>
        <end position="29"/>
    </location>
</feature>
<gene>
    <name evidence="2" type="ORF">AZF00_05755</name>
</gene>
<name>A0A127M3P7_9GAMM</name>
<dbReference type="KEGG" id="zal:AZF00_05755"/>
<evidence type="ECO:0000313" key="2">
    <source>
        <dbReference type="EMBL" id="AMO67833.1"/>
    </source>
</evidence>
<dbReference type="Proteomes" id="UP000074119">
    <property type="component" value="Chromosome"/>
</dbReference>
<feature type="chain" id="PRO_5007274981" evidence="1">
    <location>
        <begin position="30"/>
        <end position="140"/>
    </location>
</feature>
<dbReference type="RefSeq" id="WP_008246856.1">
    <property type="nucleotide sequence ID" value="NZ_CP014544.1"/>
</dbReference>
<sequence>MKSKKNDTRSTLSAVVLASSLLMSAESIAQVDLINLFSLSSGPSADVFTPILELGVLPRSLENGGVFMQAGQDILLSDQGPAATVLGLGGPLKGQLVPVLDILVENPLSLGDYFMGGGTIISQELALPPIPIVNAPLTGL</sequence>
<evidence type="ECO:0000256" key="1">
    <source>
        <dbReference type="SAM" id="SignalP"/>
    </source>
</evidence>